<dbReference type="PROSITE" id="PS50977">
    <property type="entry name" value="HTH_TETR_2"/>
    <property type="match status" value="1"/>
</dbReference>
<dbReference type="KEGG" id="whr:OG579_07525"/>
<dbReference type="InterPro" id="IPR023851">
    <property type="entry name" value="Tscrpt_reg_TetR-type"/>
</dbReference>
<dbReference type="PANTHER" id="PTHR30055">
    <property type="entry name" value="HTH-TYPE TRANSCRIPTIONAL REGULATOR RUTR"/>
    <property type="match status" value="1"/>
</dbReference>
<dbReference type="GO" id="GO:0000976">
    <property type="term" value="F:transcription cis-regulatory region binding"/>
    <property type="evidence" value="ECO:0007669"/>
    <property type="project" value="TreeGrafter"/>
</dbReference>
<dbReference type="AlphaFoldDB" id="A0AAU4K8J9"/>
<dbReference type="GO" id="GO:0003700">
    <property type="term" value="F:DNA-binding transcription factor activity"/>
    <property type="evidence" value="ECO:0007669"/>
    <property type="project" value="TreeGrafter"/>
</dbReference>
<dbReference type="Proteomes" id="UP001432128">
    <property type="component" value="Chromosome"/>
</dbReference>
<keyword evidence="3" id="KW-0804">Transcription</keyword>
<evidence type="ECO:0000256" key="2">
    <source>
        <dbReference type="ARBA" id="ARBA00023125"/>
    </source>
</evidence>
<evidence type="ECO:0000256" key="4">
    <source>
        <dbReference type="PROSITE-ProRule" id="PRU00335"/>
    </source>
</evidence>
<organism evidence="6 7">
    <name type="scientific">Williamsia herbipolensis</name>
    <dbReference type="NCBI Taxonomy" id="1603258"/>
    <lineage>
        <taxon>Bacteria</taxon>
        <taxon>Bacillati</taxon>
        <taxon>Actinomycetota</taxon>
        <taxon>Actinomycetes</taxon>
        <taxon>Mycobacteriales</taxon>
        <taxon>Nocardiaceae</taxon>
        <taxon>Williamsia</taxon>
    </lineage>
</organism>
<dbReference type="Gene3D" id="1.10.357.10">
    <property type="entry name" value="Tetracycline Repressor, domain 2"/>
    <property type="match status" value="1"/>
</dbReference>
<protein>
    <submittedName>
        <fullName evidence="6">Mycofactocin system transcriptional regulator</fullName>
    </submittedName>
</protein>
<proteinExistence type="predicted"/>
<dbReference type="Pfam" id="PF17754">
    <property type="entry name" value="TetR_C_14"/>
    <property type="match status" value="1"/>
</dbReference>
<dbReference type="InterPro" id="IPR050109">
    <property type="entry name" value="HTH-type_TetR-like_transc_reg"/>
</dbReference>
<evidence type="ECO:0000313" key="7">
    <source>
        <dbReference type="Proteomes" id="UP001432128"/>
    </source>
</evidence>
<dbReference type="Pfam" id="PF00440">
    <property type="entry name" value="TetR_N"/>
    <property type="match status" value="1"/>
</dbReference>
<dbReference type="InterPro" id="IPR041347">
    <property type="entry name" value="MftR_C"/>
</dbReference>
<evidence type="ECO:0000313" key="6">
    <source>
        <dbReference type="EMBL" id="WUM22317.1"/>
    </source>
</evidence>
<feature type="domain" description="HTH tetR-type" evidence="5">
    <location>
        <begin position="10"/>
        <end position="70"/>
    </location>
</feature>
<name>A0AAU4K8J9_9NOCA</name>
<keyword evidence="7" id="KW-1185">Reference proteome</keyword>
<dbReference type="SUPFAM" id="SSF46689">
    <property type="entry name" value="Homeodomain-like"/>
    <property type="match status" value="1"/>
</dbReference>
<dbReference type="Gene3D" id="1.10.10.60">
    <property type="entry name" value="Homeodomain-like"/>
    <property type="match status" value="1"/>
</dbReference>
<dbReference type="InterPro" id="IPR001647">
    <property type="entry name" value="HTH_TetR"/>
</dbReference>
<dbReference type="EMBL" id="CP108021">
    <property type="protein sequence ID" value="WUM22317.1"/>
    <property type="molecule type" value="Genomic_DNA"/>
</dbReference>
<dbReference type="PRINTS" id="PR00455">
    <property type="entry name" value="HTHTETR"/>
</dbReference>
<dbReference type="InterPro" id="IPR009057">
    <property type="entry name" value="Homeodomain-like_sf"/>
</dbReference>
<gene>
    <name evidence="6" type="primary">mftR</name>
    <name evidence="6" type="ORF">OG579_07525</name>
</gene>
<keyword evidence="1" id="KW-0805">Transcription regulation</keyword>
<keyword evidence="2 4" id="KW-0238">DNA-binding</keyword>
<evidence type="ECO:0000256" key="1">
    <source>
        <dbReference type="ARBA" id="ARBA00023015"/>
    </source>
</evidence>
<reference evidence="6 7" key="1">
    <citation type="submission" date="2022-10" db="EMBL/GenBank/DDBJ databases">
        <title>The complete genomes of actinobacterial strains from the NBC collection.</title>
        <authorList>
            <person name="Joergensen T.S."/>
            <person name="Alvarez Arevalo M."/>
            <person name="Sterndorff E.B."/>
            <person name="Faurdal D."/>
            <person name="Vuksanovic O."/>
            <person name="Mourched A.-S."/>
            <person name="Charusanti P."/>
            <person name="Shaw S."/>
            <person name="Blin K."/>
            <person name="Weber T."/>
        </authorList>
    </citation>
    <scope>NUCLEOTIDE SEQUENCE [LARGE SCALE GENOMIC DNA]</scope>
    <source>
        <strain evidence="6 7">NBC_00319</strain>
    </source>
</reference>
<dbReference type="PANTHER" id="PTHR30055:SF238">
    <property type="entry name" value="MYCOFACTOCIN BIOSYNTHESIS TRANSCRIPTIONAL REGULATOR MFTR-RELATED"/>
    <property type="match status" value="1"/>
</dbReference>
<evidence type="ECO:0000259" key="5">
    <source>
        <dbReference type="PROSITE" id="PS50977"/>
    </source>
</evidence>
<sequence length="194" mass="21622">MSPQLGRRPSTTRAVISEVAIDLFTRRGFDETSVDDVAEAAGIARRTLFRYYPSKNAIPWGDFDVHLEAMRTHLDALGDDLPVAVALQTALVEFNRVDADHLDSHRRRMRLLLEVPALQAHSMLMYTGWRDVIADFVARRTGASRDDHLPQTAGWLMLGVALAAYEQWLTDPAADLAALLTDGSRILDRGLRAL</sequence>
<evidence type="ECO:0000256" key="3">
    <source>
        <dbReference type="ARBA" id="ARBA00023163"/>
    </source>
</evidence>
<dbReference type="NCBIfam" id="TIGR03968">
    <property type="entry name" value="mycofact_TetR"/>
    <property type="match status" value="1"/>
</dbReference>
<accession>A0AAU4K8J9</accession>
<feature type="DNA-binding region" description="H-T-H motif" evidence="4">
    <location>
        <begin position="33"/>
        <end position="52"/>
    </location>
</feature>